<evidence type="ECO:0000256" key="1">
    <source>
        <dbReference type="ARBA" id="ARBA00022801"/>
    </source>
</evidence>
<dbReference type="EMBL" id="CP002521">
    <property type="protein sequence ID" value="ADX45710.1"/>
    <property type="molecule type" value="Genomic_DNA"/>
</dbReference>
<dbReference type="Gene3D" id="2.40.70.10">
    <property type="entry name" value="Acid Proteases"/>
    <property type="match status" value="1"/>
</dbReference>
<dbReference type="GO" id="GO:0006508">
    <property type="term" value="P:proteolysis"/>
    <property type="evidence" value="ECO:0007669"/>
    <property type="project" value="InterPro"/>
</dbReference>
<dbReference type="NCBIfam" id="TIGR02281">
    <property type="entry name" value="clan_AA_DTGA"/>
    <property type="match status" value="1"/>
</dbReference>
<dbReference type="Pfam" id="PF13975">
    <property type="entry name" value="gag-asp_proteas"/>
    <property type="match status" value="1"/>
</dbReference>
<feature type="domain" description="Peptidase A2" evidence="2">
    <location>
        <begin position="136"/>
        <end position="214"/>
    </location>
</feature>
<dbReference type="Proteomes" id="UP000002482">
    <property type="component" value="Chromosome"/>
</dbReference>
<proteinExistence type="predicted"/>
<dbReference type="GO" id="GO:0004190">
    <property type="term" value="F:aspartic-type endopeptidase activity"/>
    <property type="evidence" value="ECO:0007669"/>
    <property type="project" value="InterPro"/>
</dbReference>
<name>F0Q6F7_PARA1</name>
<protein>
    <submittedName>
        <fullName evidence="3">Peptidase A2A</fullName>
    </submittedName>
</protein>
<dbReference type="InterPro" id="IPR021109">
    <property type="entry name" value="Peptidase_aspartic_dom_sf"/>
</dbReference>
<organism evidence="3 4">
    <name type="scientific">Paracidovorax avenae (strain ATCC 19860 / DSM 7227 / CCUG 15838 / JCM 20985 / LMG 2117 / NCPPB 1011)</name>
    <name type="common">Acidovorax avenae</name>
    <dbReference type="NCBI Taxonomy" id="643561"/>
    <lineage>
        <taxon>Bacteria</taxon>
        <taxon>Pseudomonadati</taxon>
        <taxon>Pseudomonadota</taxon>
        <taxon>Betaproteobacteria</taxon>
        <taxon>Burkholderiales</taxon>
        <taxon>Comamonadaceae</taxon>
        <taxon>Paracidovorax</taxon>
    </lineage>
</organism>
<dbReference type="InterPro" id="IPR034122">
    <property type="entry name" value="Retropepsin-like_bacterial"/>
</dbReference>
<dbReference type="AlphaFoldDB" id="F0Q6F7"/>
<keyword evidence="1" id="KW-0378">Hydrolase</keyword>
<evidence type="ECO:0000313" key="3">
    <source>
        <dbReference type="EMBL" id="ADX45710.1"/>
    </source>
</evidence>
<reference evidence="3" key="1">
    <citation type="submission" date="2011-02" db="EMBL/GenBank/DDBJ databases">
        <title>Complete sequence of Acidovorax avenae subsp. avenae ATCC 19860.</title>
        <authorList>
            <consortium name="US DOE Joint Genome Institute"/>
            <person name="Lucas S."/>
            <person name="Copeland A."/>
            <person name="Lapidus A."/>
            <person name="Cheng J.-F."/>
            <person name="Goodwin L."/>
            <person name="Pitluck S."/>
            <person name="Chertkov O."/>
            <person name="Held B."/>
            <person name="Detter J.C."/>
            <person name="Han C."/>
            <person name="Tapia R."/>
            <person name="Land M."/>
            <person name="Hauser L."/>
            <person name="Kyrpides N."/>
            <person name="Ivanova N."/>
            <person name="Ovchinnikova G."/>
            <person name="Pagani I."/>
            <person name="Gordon S."/>
            <person name="Woyke T."/>
        </authorList>
    </citation>
    <scope>NUCLEOTIDE SEQUENCE</scope>
    <source>
        <strain evidence="3">ATCC 19860</strain>
    </source>
</reference>
<dbReference type="KEGG" id="aaa:Acav_1792"/>
<evidence type="ECO:0000313" key="4">
    <source>
        <dbReference type="Proteomes" id="UP000002482"/>
    </source>
</evidence>
<accession>F0Q6F7</accession>
<evidence type="ECO:0000259" key="2">
    <source>
        <dbReference type="PROSITE" id="PS50175"/>
    </source>
</evidence>
<gene>
    <name evidence="3" type="ordered locus">Acav_1792</name>
</gene>
<dbReference type="SUPFAM" id="SSF50630">
    <property type="entry name" value="Acid proteases"/>
    <property type="match status" value="1"/>
</dbReference>
<dbReference type="HOGENOM" id="CLU_104576_0_0_4"/>
<dbReference type="InterPro" id="IPR011969">
    <property type="entry name" value="Clan_AA_Asp_peptidase_C"/>
</dbReference>
<dbReference type="PROSITE" id="PS50175">
    <property type="entry name" value="ASP_PROT_RETROV"/>
    <property type="match status" value="1"/>
</dbReference>
<dbReference type="InterPro" id="IPR001995">
    <property type="entry name" value="Peptidase_A2_cat"/>
</dbReference>
<keyword evidence="4" id="KW-1185">Reference proteome</keyword>
<sequence>MPPLPDAQTQTQTQALAPRMVRAACAACALAWLAPLPAASQSIALTGILGAKALLVVDGGAPRALAAGESLGGVKVVSVGPDDAVLETSAGRRTVRLGEAPVSVGSRGAGTGRTVVLIADGRGHFSGTGTVNGRSMQYLVDTGASMVAIGQPDADRLGLDYRSGQPVTVGTANGTARGWRLRLDSLRLGDVELFGVDAIVTPQGMPYVLLGNSALNEFQMNRSGDRLVLEKRH</sequence>
<dbReference type="CDD" id="cd05483">
    <property type="entry name" value="retropepsin_like_bacteria"/>
    <property type="match status" value="1"/>
</dbReference>